<reference evidence="2" key="2">
    <citation type="submission" date="2023-06" db="EMBL/GenBank/DDBJ databases">
        <authorList>
            <consortium name="Lawrence Berkeley National Laboratory"/>
            <person name="Haridas S."/>
            <person name="Hensen N."/>
            <person name="Bonometti L."/>
            <person name="Westerberg I."/>
            <person name="Brannstrom I.O."/>
            <person name="Guillou S."/>
            <person name="Cros-Aarteil S."/>
            <person name="Calhoun S."/>
            <person name="Kuo A."/>
            <person name="Mondo S."/>
            <person name="Pangilinan J."/>
            <person name="Riley R."/>
            <person name="Labutti K."/>
            <person name="Andreopoulos B."/>
            <person name="Lipzen A."/>
            <person name="Chen C."/>
            <person name="Yanf M."/>
            <person name="Daum C."/>
            <person name="Ng V."/>
            <person name="Clum A."/>
            <person name="Steindorff A."/>
            <person name="Ohm R."/>
            <person name="Martin F."/>
            <person name="Silar P."/>
            <person name="Natvig D."/>
            <person name="Lalanne C."/>
            <person name="Gautier V."/>
            <person name="Ament-Velasquez S.L."/>
            <person name="Kruys A."/>
            <person name="Hutchinson M.I."/>
            <person name="Powell A.J."/>
            <person name="Barry K."/>
            <person name="Miller A.N."/>
            <person name="Grigoriev I.V."/>
            <person name="Debuchy R."/>
            <person name="Gladieux P."/>
            <person name="Thoren M.H."/>
            <person name="Johannesson H."/>
        </authorList>
    </citation>
    <scope>NUCLEOTIDE SEQUENCE</scope>
    <source>
        <strain evidence="2">CBS 118394</strain>
    </source>
</reference>
<keyword evidence="1" id="KW-0812">Transmembrane</keyword>
<keyword evidence="3" id="KW-1185">Reference proteome</keyword>
<comment type="caution">
    <text evidence="2">The sequence shown here is derived from an EMBL/GenBank/DDBJ whole genome shotgun (WGS) entry which is preliminary data.</text>
</comment>
<protein>
    <submittedName>
        <fullName evidence="2">Uncharacterized protein</fullName>
    </submittedName>
</protein>
<keyword evidence="1" id="KW-0472">Membrane</keyword>
<dbReference type="AlphaFoldDB" id="A0AAE0IAT4"/>
<feature type="transmembrane region" description="Helical" evidence="1">
    <location>
        <begin position="85"/>
        <end position="103"/>
    </location>
</feature>
<evidence type="ECO:0000313" key="3">
    <source>
        <dbReference type="Proteomes" id="UP001283341"/>
    </source>
</evidence>
<organism evidence="2 3">
    <name type="scientific">Apodospora peruviana</name>
    <dbReference type="NCBI Taxonomy" id="516989"/>
    <lineage>
        <taxon>Eukaryota</taxon>
        <taxon>Fungi</taxon>
        <taxon>Dikarya</taxon>
        <taxon>Ascomycota</taxon>
        <taxon>Pezizomycotina</taxon>
        <taxon>Sordariomycetes</taxon>
        <taxon>Sordariomycetidae</taxon>
        <taxon>Sordariales</taxon>
        <taxon>Lasiosphaeriaceae</taxon>
        <taxon>Apodospora</taxon>
    </lineage>
</organism>
<feature type="transmembrane region" description="Helical" evidence="1">
    <location>
        <begin position="139"/>
        <end position="157"/>
    </location>
</feature>
<accession>A0AAE0IAT4</accession>
<dbReference type="EMBL" id="JAUEDM010000003">
    <property type="protein sequence ID" value="KAK3321699.1"/>
    <property type="molecule type" value="Genomic_DNA"/>
</dbReference>
<keyword evidence="1" id="KW-1133">Transmembrane helix</keyword>
<evidence type="ECO:0000256" key="1">
    <source>
        <dbReference type="SAM" id="Phobius"/>
    </source>
</evidence>
<proteinExistence type="predicted"/>
<name>A0AAE0IAT4_9PEZI</name>
<dbReference type="Proteomes" id="UP001283341">
    <property type="component" value="Unassembled WGS sequence"/>
</dbReference>
<feature type="transmembrane region" description="Helical" evidence="1">
    <location>
        <begin position="26"/>
        <end position="46"/>
    </location>
</feature>
<evidence type="ECO:0000313" key="2">
    <source>
        <dbReference type="EMBL" id="KAK3321699.1"/>
    </source>
</evidence>
<reference evidence="2" key="1">
    <citation type="journal article" date="2023" name="Mol. Phylogenet. Evol.">
        <title>Genome-scale phylogeny and comparative genomics of the fungal order Sordariales.</title>
        <authorList>
            <person name="Hensen N."/>
            <person name="Bonometti L."/>
            <person name="Westerberg I."/>
            <person name="Brannstrom I.O."/>
            <person name="Guillou S."/>
            <person name="Cros-Aarteil S."/>
            <person name="Calhoun S."/>
            <person name="Haridas S."/>
            <person name="Kuo A."/>
            <person name="Mondo S."/>
            <person name="Pangilinan J."/>
            <person name="Riley R."/>
            <person name="LaButti K."/>
            <person name="Andreopoulos B."/>
            <person name="Lipzen A."/>
            <person name="Chen C."/>
            <person name="Yan M."/>
            <person name="Daum C."/>
            <person name="Ng V."/>
            <person name="Clum A."/>
            <person name="Steindorff A."/>
            <person name="Ohm R.A."/>
            <person name="Martin F."/>
            <person name="Silar P."/>
            <person name="Natvig D.O."/>
            <person name="Lalanne C."/>
            <person name="Gautier V."/>
            <person name="Ament-Velasquez S.L."/>
            <person name="Kruys A."/>
            <person name="Hutchinson M.I."/>
            <person name="Powell A.J."/>
            <person name="Barry K."/>
            <person name="Miller A.N."/>
            <person name="Grigoriev I.V."/>
            <person name="Debuchy R."/>
            <person name="Gladieux P."/>
            <person name="Hiltunen Thoren M."/>
            <person name="Johannesson H."/>
        </authorList>
    </citation>
    <scope>NUCLEOTIDE SEQUENCE</scope>
    <source>
        <strain evidence="2">CBS 118394</strain>
    </source>
</reference>
<gene>
    <name evidence="2" type="ORF">B0H66DRAFT_618733</name>
</gene>
<sequence length="577" mass="64483">MGISKSCGGCFSGCFQHLAGLPWKTVALAFHAILYITLSVVMLVSVDNYQAYDVTHPTESPQAQSKLRSGDIITAISAASSLTQWAAGVWAGQVFTSGGYLIWMKTRESQNKETITDKIRWTMEFRLPIKLDWGFDYTLIRLSILIIIPALLASPVLNGALSWKSSAELAAHGVTRSGNPGAQFWNWNFLNSPRAIDAWESDELWKAASMANIAWENGTRYNADGEQRQRQACRHVVTHAQFQPGAKLYKATIPCIVVHSVSWPTEPMPDNVGRILNSSTMVSVSQRRDLRQQVVGAATIFDPTNQILPLPPVLGGSNITYGNYTVVISQPVYPTPFRWAGTMTAIVKIKATHAFYPYMEDIFGMERPNNNVSLGNTVIFDSEKGEVLPEQTFTYLHINFTAGVVNPATSTYVKADAVEADSYNYGNDTDGVDIRPAPWVREALYMTSDVMSCLASANSTLVPTWHNLEQYTETMLRFSYMASWTYLQHSYDPNSTDLRVDIYEPRLQAVVTRWRVVLWLVINAALSCSWLTMAVLRRRNEELVGVSGVADFLLRLYEHFDLTREEEEEVQPSGEPG</sequence>